<dbReference type="GO" id="GO:0015086">
    <property type="term" value="F:cadmium ion transmembrane transporter activity"/>
    <property type="evidence" value="ECO:0007669"/>
    <property type="project" value="TreeGrafter"/>
</dbReference>
<reference evidence="10" key="1">
    <citation type="submission" date="2020-04" db="EMBL/GenBank/DDBJ databases">
        <authorList>
            <person name="Zhang T."/>
        </authorList>
    </citation>
    <scope>NUCLEOTIDE SEQUENCE</scope>
    <source>
        <strain evidence="10">HKST-UBA15</strain>
    </source>
</reference>
<evidence type="ECO:0000256" key="1">
    <source>
        <dbReference type="ARBA" id="ARBA00004370"/>
    </source>
</evidence>
<dbReference type="AlphaFoldDB" id="A0A955I944"/>
<dbReference type="InterPro" id="IPR001757">
    <property type="entry name" value="P_typ_ATPase"/>
</dbReference>
<dbReference type="PANTHER" id="PTHR48085:SF5">
    <property type="entry name" value="CADMIUM_ZINC-TRANSPORTING ATPASE HMA4-RELATED"/>
    <property type="match status" value="1"/>
</dbReference>
<feature type="domain" description="P-type ATPase A" evidence="9">
    <location>
        <begin position="85"/>
        <end position="185"/>
    </location>
</feature>
<dbReference type="Proteomes" id="UP000745577">
    <property type="component" value="Unassembled WGS sequence"/>
</dbReference>
<dbReference type="Gene3D" id="3.40.50.1000">
    <property type="entry name" value="HAD superfamily/HAD-like"/>
    <property type="match status" value="1"/>
</dbReference>
<dbReference type="GO" id="GO:0019829">
    <property type="term" value="F:ATPase-coupled monoatomic cation transmembrane transporter activity"/>
    <property type="evidence" value="ECO:0007669"/>
    <property type="project" value="InterPro"/>
</dbReference>
<dbReference type="PRINTS" id="PR00119">
    <property type="entry name" value="CATATPASE"/>
</dbReference>
<sequence>PINSDIILRFSIILGLIPLTVDILRSIMNKRFGVDLIALVSISGSLLLGEYLAGAVVLLMLSGGEYLEGYALRRSKKELHNLLSLAPRFAHLRNNGVINKIDIEKVKIDDEIIVKPGEIVPVDGIILEGISSFDESTITGEAIPVQKTVHDWVYSGVVNKESAIVVKVMKTSQNSKYQQIVKLVEQAENDRAPFVRLADRYSVWFTVLAFTLAGTAWLISNDPIRALTVLVVATPCPLILATPIAFASGVSKGAGKGVIIKSGATIEQLARSKTFVFDKTGTLTMGRPQIVDVVNFTKNIQTDELIKISASLEQYSEHVLSKGFLDYAKSKKLHLVNPLDLKETFGKGISGIVDGGIYKLGKQNYVLNDFHKKYADEFKSANSQATSEGNILVYLADVKKQEILASFKLSDKPRKNILREIKILRDLGIEKLVMLTGDKESIAKEYSEMFSIPDYFAEISPEEKMAKIEELKKNSKDPVVMIGDGINDSPALAKADIGIAFGVLGTNATTDAGDIVITSGNFDRVSYTYSLSKKVLEIAKQGIFIGMGLSTLLMFFGAFGLFVPAIGALLQEVIDFIVIINSLRVKVRLK</sequence>
<gene>
    <name evidence="10" type="ORF">KC675_03905</name>
</gene>
<evidence type="ECO:0000313" key="10">
    <source>
        <dbReference type="EMBL" id="MCA9380294.1"/>
    </source>
</evidence>
<dbReference type="InterPro" id="IPR051014">
    <property type="entry name" value="Cation_Transport_ATPase_IB"/>
</dbReference>
<name>A0A955I944_9BACT</name>
<evidence type="ECO:0000256" key="4">
    <source>
        <dbReference type="ARBA" id="ARBA00022723"/>
    </source>
</evidence>
<dbReference type="InterPro" id="IPR036412">
    <property type="entry name" value="HAD-like_sf"/>
</dbReference>
<feature type="transmembrane region" description="Helical" evidence="8">
    <location>
        <begin position="201"/>
        <end position="220"/>
    </location>
</feature>
<dbReference type="InterPro" id="IPR018303">
    <property type="entry name" value="ATPase_P-typ_P_site"/>
</dbReference>
<keyword evidence="7 8" id="KW-0472">Membrane</keyword>
<dbReference type="SUPFAM" id="SSF56784">
    <property type="entry name" value="HAD-like"/>
    <property type="match status" value="1"/>
</dbReference>
<dbReference type="NCBIfam" id="TIGR01525">
    <property type="entry name" value="ATPase-IB_hvy"/>
    <property type="match status" value="1"/>
</dbReference>
<proteinExistence type="inferred from homology"/>
<dbReference type="InterPro" id="IPR044492">
    <property type="entry name" value="P_typ_ATPase_HD_dom"/>
</dbReference>
<organism evidence="10 11">
    <name type="scientific">Candidatus Dojkabacteria bacterium</name>
    <dbReference type="NCBI Taxonomy" id="2099670"/>
    <lineage>
        <taxon>Bacteria</taxon>
        <taxon>Candidatus Dojkabacteria</taxon>
    </lineage>
</organism>
<dbReference type="InterPro" id="IPR023214">
    <property type="entry name" value="HAD_sf"/>
</dbReference>
<dbReference type="GO" id="GO:0005886">
    <property type="term" value="C:plasma membrane"/>
    <property type="evidence" value="ECO:0007669"/>
    <property type="project" value="UniProtKB-SubCell"/>
</dbReference>
<dbReference type="SFLD" id="SFLDG00002">
    <property type="entry name" value="C1.7:_P-type_atpase_like"/>
    <property type="match status" value="1"/>
</dbReference>
<dbReference type="PANTHER" id="PTHR48085">
    <property type="entry name" value="CADMIUM/ZINC-TRANSPORTING ATPASE HMA2-RELATED"/>
    <property type="match status" value="1"/>
</dbReference>
<dbReference type="GO" id="GO:0016887">
    <property type="term" value="F:ATP hydrolysis activity"/>
    <property type="evidence" value="ECO:0007669"/>
    <property type="project" value="InterPro"/>
</dbReference>
<feature type="non-terminal residue" evidence="10">
    <location>
        <position position="1"/>
    </location>
</feature>
<evidence type="ECO:0000256" key="2">
    <source>
        <dbReference type="ARBA" id="ARBA00006024"/>
    </source>
</evidence>
<dbReference type="GO" id="GO:0046872">
    <property type="term" value="F:metal ion binding"/>
    <property type="evidence" value="ECO:0007669"/>
    <property type="project" value="UniProtKB-KW"/>
</dbReference>
<feature type="transmembrane region" description="Helical" evidence="8">
    <location>
        <begin position="542"/>
        <end position="562"/>
    </location>
</feature>
<dbReference type="GO" id="GO:0005524">
    <property type="term" value="F:ATP binding"/>
    <property type="evidence" value="ECO:0007669"/>
    <property type="project" value="UniProtKB-UniRule"/>
</dbReference>
<dbReference type="SUPFAM" id="SSF81665">
    <property type="entry name" value="Calcium ATPase, transmembrane domain M"/>
    <property type="match status" value="1"/>
</dbReference>
<keyword evidence="3 8" id="KW-0812">Transmembrane</keyword>
<dbReference type="Pfam" id="PF00702">
    <property type="entry name" value="Hydrolase"/>
    <property type="match status" value="1"/>
</dbReference>
<dbReference type="EMBL" id="JAGQLL010000046">
    <property type="protein sequence ID" value="MCA9380294.1"/>
    <property type="molecule type" value="Genomic_DNA"/>
</dbReference>
<evidence type="ECO:0000256" key="8">
    <source>
        <dbReference type="RuleBase" id="RU362081"/>
    </source>
</evidence>
<dbReference type="InterPro" id="IPR023298">
    <property type="entry name" value="ATPase_P-typ_TM_dom_sf"/>
</dbReference>
<evidence type="ECO:0000256" key="6">
    <source>
        <dbReference type="ARBA" id="ARBA00022989"/>
    </source>
</evidence>
<keyword evidence="5" id="KW-1278">Translocase</keyword>
<evidence type="ECO:0000313" key="11">
    <source>
        <dbReference type="Proteomes" id="UP000745577"/>
    </source>
</evidence>
<evidence type="ECO:0000259" key="9">
    <source>
        <dbReference type="Pfam" id="PF00122"/>
    </source>
</evidence>
<dbReference type="PRINTS" id="PR00120">
    <property type="entry name" value="HATPASE"/>
</dbReference>
<feature type="transmembrane region" description="Helical" evidence="8">
    <location>
        <begin position="226"/>
        <end position="246"/>
    </location>
</feature>
<comment type="similarity">
    <text evidence="2 8">Belongs to the cation transport ATPase (P-type) (TC 3.A.3) family. Type IB subfamily.</text>
</comment>
<dbReference type="InterPro" id="IPR027256">
    <property type="entry name" value="P-typ_ATPase_IB"/>
</dbReference>
<comment type="subcellular location">
    <subcellularLocation>
        <location evidence="8">Cell membrane</location>
    </subcellularLocation>
    <subcellularLocation>
        <location evidence="1">Membrane</location>
    </subcellularLocation>
</comment>
<dbReference type="InterPro" id="IPR023299">
    <property type="entry name" value="ATPase_P-typ_cyto_dom_N"/>
</dbReference>
<evidence type="ECO:0000256" key="3">
    <source>
        <dbReference type="ARBA" id="ARBA00022692"/>
    </source>
</evidence>
<dbReference type="SFLD" id="SFLDF00027">
    <property type="entry name" value="p-type_atpase"/>
    <property type="match status" value="1"/>
</dbReference>
<accession>A0A955I944</accession>
<keyword evidence="8" id="KW-1003">Cell membrane</keyword>
<keyword evidence="6 8" id="KW-1133">Transmembrane helix</keyword>
<dbReference type="InterPro" id="IPR059000">
    <property type="entry name" value="ATPase_P-type_domA"/>
</dbReference>
<dbReference type="Pfam" id="PF00122">
    <property type="entry name" value="E1-E2_ATPase"/>
    <property type="match status" value="1"/>
</dbReference>
<keyword evidence="4 8" id="KW-0479">Metal-binding</keyword>
<evidence type="ECO:0000256" key="5">
    <source>
        <dbReference type="ARBA" id="ARBA00022967"/>
    </source>
</evidence>
<evidence type="ECO:0000256" key="7">
    <source>
        <dbReference type="ARBA" id="ARBA00023136"/>
    </source>
</evidence>
<comment type="caution">
    <text evidence="10">The sequence shown here is derived from an EMBL/GenBank/DDBJ whole genome shotgun (WGS) entry which is preliminary data.</text>
</comment>
<protein>
    <submittedName>
        <fullName evidence="10">Heavy metal translocating P-type ATPase</fullName>
    </submittedName>
</protein>
<dbReference type="Gene3D" id="3.40.1110.10">
    <property type="entry name" value="Calcium-transporting ATPase, cytoplasmic domain N"/>
    <property type="match status" value="1"/>
</dbReference>
<feature type="transmembrane region" description="Helical" evidence="8">
    <location>
        <begin position="6"/>
        <end position="25"/>
    </location>
</feature>
<dbReference type="SFLD" id="SFLDS00003">
    <property type="entry name" value="Haloacid_Dehalogenase"/>
    <property type="match status" value="1"/>
</dbReference>
<dbReference type="NCBIfam" id="TIGR01494">
    <property type="entry name" value="ATPase_P-type"/>
    <property type="match status" value="1"/>
</dbReference>
<dbReference type="Gene3D" id="2.70.150.10">
    <property type="entry name" value="Calcium-transporting ATPase, cytoplasmic transduction domain A"/>
    <property type="match status" value="1"/>
</dbReference>
<dbReference type="FunFam" id="2.70.150.10:FF:000002">
    <property type="entry name" value="Copper-transporting ATPase 1, putative"/>
    <property type="match status" value="1"/>
</dbReference>
<reference evidence="10" key="2">
    <citation type="journal article" date="2021" name="Microbiome">
        <title>Successional dynamics and alternative stable states in a saline activated sludge microbial community over 9 years.</title>
        <authorList>
            <person name="Wang Y."/>
            <person name="Ye J."/>
            <person name="Ju F."/>
            <person name="Liu L."/>
            <person name="Boyd J.A."/>
            <person name="Deng Y."/>
            <person name="Parks D.H."/>
            <person name="Jiang X."/>
            <person name="Yin X."/>
            <person name="Woodcroft B.J."/>
            <person name="Tyson G.W."/>
            <person name="Hugenholtz P."/>
            <person name="Polz M.F."/>
            <person name="Zhang T."/>
        </authorList>
    </citation>
    <scope>NUCLEOTIDE SEQUENCE</scope>
    <source>
        <strain evidence="10">HKST-UBA15</strain>
    </source>
</reference>
<dbReference type="PROSITE" id="PS00154">
    <property type="entry name" value="ATPASE_E1_E2"/>
    <property type="match status" value="1"/>
</dbReference>
<dbReference type="SUPFAM" id="SSF81653">
    <property type="entry name" value="Calcium ATPase, transduction domain A"/>
    <property type="match status" value="1"/>
</dbReference>
<keyword evidence="8" id="KW-0547">Nucleotide-binding</keyword>
<keyword evidence="8" id="KW-0067">ATP-binding</keyword>
<dbReference type="InterPro" id="IPR008250">
    <property type="entry name" value="ATPase_P-typ_transduc_dom_A_sf"/>
</dbReference>